<protein>
    <recommendedName>
        <fullName evidence="2">Lcl C-terminal domain-containing protein</fullName>
    </recommendedName>
</protein>
<feature type="region of interest" description="Disordered" evidence="1">
    <location>
        <begin position="1"/>
        <end position="33"/>
    </location>
</feature>
<gene>
    <name evidence="3" type="ORF">DesU5LDRAFT_2144</name>
</gene>
<dbReference type="OrthoDB" id="9793251at2"/>
<dbReference type="PANTHER" id="PTHR35812">
    <property type="entry name" value="LIPOPROTEIN"/>
    <property type="match status" value="1"/>
</dbReference>
<reference evidence="3" key="1">
    <citation type="submission" date="2011-11" db="EMBL/GenBank/DDBJ databases">
        <title>Improved High-Quality Draft sequence of Desulfovibrio sp. U5L.</title>
        <authorList>
            <consortium name="US DOE Joint Genome Institute"/>
            <person name="Lucas S."/>
            <person name="Han J."/>
            <person name="Lapidus A."/>
            <person name="Cheng J.-F."/>
            <person name="Goodwin L."/>
            <person name="Pitluck S."/>
            <person name="Peters L."/>
            <person name="Ovchinnikova G."/>
            <person name="Held B."/>
            <person name="Detter J.C."/>
            <person name="Han C."/>
            <person name="Tapia R."/>
            <person name="Land M."/>
            <person name="Hauser L."/>
            <person name="Kyrpides N."/>
            <person name="Ivanova N."/>
            <person name="Pagani I."/>
            <person name="Gabster J."/>
            <person name="Walker C."/>
            <person name="Stolyar S."/>
            <person name="Stahl D."/>
            <person name="Arkin A."/>
            <person name="Dehal P."/>
            <person name="Hazen T."/>
            <person name="Woyke T."/>
        </authorList>
    </citation>
    <scope>NUCLEOTIDE SEQUENCE [LARGE SCALE GENOMIC DNA]</scope>
    <source>
        <strain evidence="3">U5L</strain>
    </source>
</reference>
<dbReference type="HOGENOM" id="CLU_810699_0_0_7"/>
<feature type="compositionally biased region" description="Polar residues" evidence="1">
    <location>
        <begin position="1"/>
        <end position="17"/>
    </location>
</feature>
<organism evidence="3">
    <name type="scientific">Desulfovibrio sp. U5L</name>
    <dbReference type="NCBI Taxonomy" id="596152"/>
    <lineage>
        <taxon>Bacteria</taxon>
        <taxon>Pseudomonadati</taxon>
        <taxon>Thermodesulfobacteriota</taxon>
        <taxon>Desulfovibrionia</taxon>
        <taxon>Desulfovibrionales</taxon>
        <taxon>Desulfovibrionaceae</taxon>
        <taxon>Desulfovibrio</taxon>
    </lineage>
</organism>
<dbReference type="AlphaFoldDB" id="I2Q206"/>
<evidence type="ECO:0000313" key="3">
    <source>
        <dbReference type="EMBL" id="EIG53812.1"/>
    </source>
</evidence>
<evidence type="ECO:0000256" key="1">
    <source>
        <dbReference type="SAM" id="MobiDB-lite"/>
    </source>
</evidence>
<sequence length="342" mass="36456">MRNHSPTSSAVPPTGQTACHDRDGREIPCPGSGQDAAFHGAASAFPDRFAPAGPGLVADRVTGLLWPVDAGLAGFPLPWAEALALVTGFARDRLLGRNDWRLPNRRELRSLVSYGAARPSLPPGHPFRNVFLGWHWSSTTAAPAPGYAWYVHLEGGRMFYGKKDQDCLCWPVAGTFRLPQTGQDRCFDGLGKEAACPGSGQDGEILSGRPWPTPRFIAAGAFGSGEAILDRLTGLVWAKRADAADGPVAWEEGLAVAAAHGDGGWRLPDINELESLVDAGEAFPALPAGHPFTAVGEAYWSSTTSAFEKNWAHALYLHKGAVGVGFKSGREFLVWPVRGTLP</sequence>
<evidence type="ECO:0000259" key="2">
    <source>
        <dbReference type="Pfam" id="PF07603"/>
    </source>
</evidence>
<dbReference type="EMBL" id="JH600068">
    <property type="protein sequence ID" value="EIG53812.1"/>
    <property type="molecule type" value="Genomic_DNA"/>
</dbReference>
<accession>I2Q206</accession>
<dbReference type="Pfam" id="PF07603">
    <property type="entry name" value="Lcl_C"/>
    <property type="match status" value="2"/>
</dbReference>
<feature type="domain" description="Lcl C-terminal" evidence="2">
    <location>
        <begin position="227"/>
        <end position="338"/>
    </location>
</feature>
<dbReference type="STRING" id="596152.DesU5LDRAFT_2144"/>
<name>I2Q206_9BACT</name>
<dbReference type="PANTHER" id="PTHR35812:SF1">
    <property type="entry name" value="LIPOPROTEIN"/>
    <property type="match status" value="1"/>
</dbReference>
<dbReference type="eggNOG" id="COG1361">
    <property type="taxonomic scope" value="Bacteria"/>
</dbReference>
<proteinExistence type="predicted"/>
<feature type="domain" description="Lcl C-terminal" evidence="2">
    <location>
        <begin position="55"/>
        <end position="172"/>
    </location>
</feature>
<dbReference type="InterPro" id="IPR011460">
    <property type="entry name" value="Lcl_C"/>
</dbReference>